<dbReference type="STRING" id="1385369.N825_23070"/>
<reference evidence="2 3" key="1">
    <citation type="submission" date="2013-08" db="EMBL/GenBank/DDBJ databases">
        <title>The genome sequence of Skermanella stibiiresistens.</title>
        <authorList>
            <person name="Zhu W."/>
            <person name="Wang G."/>
        </authorList>
    </citation>
    <scope>NUCLEOTIDE SEQUENCE [LARGE SCALE GENOMIC DNA]</scope>
    <source>
        <strain evidence="2 3">SB22</strain>
    </source>
</reference>
<sequence>MTRRLSIPAFLSTFVLIVTCFISTAQAIDIKRVVSPGGIEAWLVQDTKIPLLAIKFAFKGGVETDPAGKEGLANLTSTLLDEGAGPHDSQEFQRRLADNSISISFTATVDGFYGGVETLVETQDEAFDLTRLALTEPRFDEEAVERMRRAVLTQIRRDQGDPDFIARRALYETAFPDHPYGKRARGTAESVGGITTDDLHAFVRERFAKDNLTVAVTGDISPEQLGPVLDRLFGALPENAKVQPPADTTPKGAGETILVPRPQAQSVVLMSEPGVKRDDPDWFPAYIMNYVLGGGSFSSRLMNEIREKRGLTYGVYSYLVPFQHAAMVMAGGSTANQNAGKMVELMKEEWRKMRDEGITQAELDDAKTFLTGSFPLQFTSSEAIADVLLQVQRDNLGIDYLDRRTALINSVTLDDVKRVAQRLLDPAALLTVVVGKPEGIEPTRTMDDVPS</sequence>
<dbReference type="InterPro" id="IPR007863">
    <property type="entry name" value="Peptidase_M16_C"/>
</dbReference>
<comment type="caution">
    <text evidence="2">The sequence shown here is derived from an EMBL/GenBank/DDBJ whole genome shotgun (WGS) entry which is preliminary data.</text>
</comment>
<dbReference type="EMBL" id="AVFL01000034">
    <property type="protein sequence ID" value="EWY36862.1"/>
    <property type="molecule type" value="Genomic_DNA"/>
</dbReference>
<gene>
    <name evidence="2" type="ORF">N825_23070</name>
</gene>
<dbReference type="InterPro" id="IPR050361">
    <property type="entry name" value="MPP/UQCRC_Complex"/>
</dbReference>
<dbReference type="Pfam" id="PF05193">
    <property type="entry name" value="Peptidase_M16_C"/>
    <property type="match status" value="1"/>
</dbReference>
<dbReference type="Proteomes" id="UP000019486">
    <property type="component" value="Unassembled WGS sequence"/>
</dbReference>
<dbReference type="PANTHER" id="PTHR11851:SF224">
    <property type="entry name" value="PROCESSING PROTEASE"/>
    <property type="match status" value="1"/>
</dbReference>
<name>W9GWN3_9PROT</name>
<evidence type="ECO:0000313" key="2">
    <source>
        <dbReference type="EMBL" id="EWY36862.1"/>
    </source>
</evidence>
<dbReference type="PANTHER" id="PTHR11851">
    <property type="entry name" value="METALLOPROTEASE"/>
    <property type="match status" value="1"/>
</dbReference>
<dbReference type="PATRIC" id="fig|1385369.3.peg.6090"/>
<proteinExistence type="predicted"/>
<keyword evidence="2" id="KW-0378">Hydrolase</keyword>
<dbReference type="AlphaFoldDB" id="W9GWN3"/>
<dbReference type="GO" id="GO:0008233">
    <property type="term" value="F:peptidase activity"/>
    <property type="evidence" value="ECO:0007669"/>
    <property type="project" value="UniProtKB-KW"/>
</dbReference>
<feature type="domain" description="Peptidase M16 C-terminal" evidence="1">
    <location>
        <begin position="194"/>
        <end position="368"/>
    </location>
</feature>
<keyword evidence="3" id="KW-1185">Reference proteome</keyword>
<dbReference type="InterPro" id="IPR011249">
    <property type="entry name" value="Metalloenz_LuxS/M16"/>
</dbReference>
<protein>
    <submittedName>
        <fullName evidence="2">Zinc protease</fullName>
    </submittedName>
</protein>
<organism evidence="2 3">
    <name type="scientific">Skermanella stibiiresistens SB22</name>
    <dbReference type="NCBI Taxonomy" id="1385369"/>
    <lineage>
        <taxon>Bacteria</taxon>
        <taxon>Pseudomonadati</taxon>
        <taxon>Pseudomonadota</taxon>
        <taxon>Alphaproteobacteria</taxon>
        <taxon>Rhodospirillales</taxon>
        <taxon>Azospirillaceae</taxon>
        <taxon>Skermanella</taxon>
    </lineage>
</organism>
<evidence type="ECO:0000313" key="3">
    <source>
        <dbReference type="Proteomes" id="UP000019486"/>
    </source>
</evidence>
<evidence type="ECO:0000259" key="1">
    <source>
        <dbReference type="Pfam" id="PF05193"/>
    </source>
</evidence>
<dbReference type="OrthoDB" id="9811314at2"/>
<dbReference type="GO" id="GO:0006508">
    <property type="term" value="P:proteolysis"/>
    <property type="evidence" value="ECO:0007669"/>
    <property type="project" value="UniProtKB-KW"/>
</dbReference>
<dbReference type="RefSeq" id="WP_037459857.1">
    <property type="nucleotide sequence ID" value="NZ_AVFL01000034.1"/>
</dbReference>
<dbReference type="GO" id="GO:0046872">
    <property type="term" value="F:metal ion binding"/>
    <property type="evidence" value="ECO:0007669"/>
    <property type="project" value="InterPro"/>
</dbReference>
<dbReference type="SUPFAM" id="SSF63411">
    <property type="entry name" value="LuxS/MPP-like metallohydrolase"/>
    <property type="match status" value="2"/>
</dbReference>
<dbReference type="Gene3D" id="3.30.830.10">
    <property type="entry name" value="Metalloenzyme, LuxS/M16 peptidase-like"/>
    <property type="match status" value="2"/>
</dbReference>
<accession>W9GWN3</accession>
<keyword evidence="2" id="KW-0645">Protease</keyword>